<evidence type="ECO:0000256" key="3">
    <source>
        <dbReference type="ARBA" id="ARBA00022679"/>
    </source>
</evidence>
<evidence type="ECO:0000256" key="4">
    <source>
        <dbReference type="ARBA" id="ARBA00022692"/>
    </source>
</evidence>
<evidence type="ECO:0000256" key="7">
    <source>
        <dbReference type="ARBA" id="ARBA00023136"/>
    </source>
</evidence>
<dbReference type="EMBL" id="PFAJ01000006">
    <property type="protein sequence ID" value="PIR97589.1"/>
    <property type="molecule type" value="Genomic_DNA"/>
</dbReference>
<keyword evidence="7 8" id="KW-0472">Membrane</keyword>
<name>A0A2H0VGV5_9BACT</name>
<protein>
    <recommendedName>
        <fullName evidence="9">Glycosyltransferase 2-like domain-containing protein</fullName>
    </recommendedName>
</protein>
<dbReference type="InterPro" id="IPR050256">
    <property type="entry name" value="Glycosyltransferase_2"/>
</dbReference>
<dbReference type="InterPro" id="IPR001173">
    <property type="entry name" value="Glyco_trans_2-like"/>
</dbReference>
<evidence type="ECO:0000313" key="11">
    <source>
        <dbReference type="Proteomes" id="UP000230557"/>
    </source>
</evidence>
<dbReference type="GO" id="GO:0016757">
    <property type="term" value="F:glycosyltransferase activity"/>
    <property type="evidence" value="ECO:0007669"/>
    <property type="project" value="UniProtKB-KW"/>
</dbReference>
<dbReference type="PANTHER" id="PTHR48090:SF3">
    <property type="entry name" value="UNDECAPRENYL-PHOSPHATE 4-DEOXY-4-FORMAMIDO-L-ARABINOSE TRANSFERASE"/>
    <property type="match status" value="1"/>
</dbReference>
<keyword evidence="1" id="KW-1003">Cell membrane</keyword>
<feature type="transmembrane region" description="Helical" evidence="8">
    <location>
        <begin position="234"/>
        <end position="257"/>
    </location>
</feature>
<dbReference type="AlphaFoldDB" id="A0A2H0VGV5"/>
<accession>A0A2H0VGV5</accession>
<dbReference type="GO" id="GO:0009103">
    <property type="term" value="P:lipopolysaccharide biosynthetic process"/>
    <property type="evidence" value="ECO:0007669"/>
    <property type="project" value="UniProtKB-KW"/>
</dbReference>
<keyword evidence="6 8" id="KW-1133">Transmembrane helix</keyword>
<proteinExistence type="predicted"/>
<evidence type="ECO:0000256" key="8">
    <source>
        <dbReference type="SAM" id="Phobius"/>
    </source>
</evidence>
<evidence type="ECO:0000256" key="2">
    <source>
        <dbReference type="ARBA" id="ARBA00022676"/>
    </source>
</evidence>
<reference evidence="11" key="1">
    <citation type="submission" date="2017-09" db="EMBL/GenBank/DDBJ databases">
        <title>Depth-based differentiation of microbial function through sediment-hosted aquifers and enrichment of novel symbionts in the deep terrestrial subsurface.</title>
        <authorList>
            <person name="Probst A.J."/>
            <person name="Ladd B."/>
            <person name="Jarett J.K."/>
            <person name="Geller-Mcgrath D.E."/>
            <person name="Sieber C.M.K."/>
            <person name="Emerson J.B."/>
            <person name="Anantharaman K."/>
            <person name="Thomas B.C."/>
            <person name="Malmstrom R."/>
            <person name="Stieglmeier M."/>
            <person name="Klingl A."/>
            <person name="Woyke T."/>
            <person name="Ryan C.M."/>
            <person name="Banfield J.F."/>
        </authorList>
    </citation>
    <scope>NUCLEOTIDE SEQUENCE [LARGE SCALE GENOMIC DNA]</scope>
</reference>
<feature type="transmembrane region" description="Helical" evidence="8">
    <location>
        <begin position="263"/>
        <end position="289"/>
    </location>
</feature>
<sequence length="325" mass="37159">MLTDKKISVVVICYNDGGSVKEMYRRVTEQMEKITPNWELVYVNDASPDDAYDRLKEIAEKDKRLVVITHPRNFGGQNAYTSGLSYCTGDAAITLDGDIQDPPEMFPDLVKKWLEGYDIVYGARTAREGSLVRRIFYKIFYRIFAALSVVKMPLDASDFAISDRKVINALNAMPEQGRFIRGMRAYTGYKTIGIPYKRLERFSGETNLSFMGNVYWAKLGIFSFSYKPLEMISFFAMFITGLSAAAIIFYVILNFFVPAPRGFMTTLVAILFLGSVQLLSLSIIGEYIARIFEEVKNRPKFVRKEILNDYRGWMNDKDKTSYHGN</sequence>
<dbReference type="Pfam" id="PF00535">
    <property type="entry name" value="Glycos_transf_2"/>
    <property type="match status" value="1"/>
</dbReference>
<evidence type="ECO:0000256" key="1">
    <source>
        <dbReference type="ARBA" id="ARBA00022475"/>
    </source>
</evidence>
<dbReference type="Proteomes" id="UP000230557">
    <property type="component" value="Unassembled WGS sequence"/>
</dbReference>
<dbReference type="SUPFAM" id="SSF53448">
    <property type="entry name" value="Nucleotide-diphospho-sugar transferases"/>
    <property type="match status" value="1"/>
</dbReference>
<dbReference type="CDD" id="cd04187">
    <property type="entry name" value="DPM1_like_bac"/>
    <property type="match status" value="1"/>
</dbReference>
<keyword evidence="3" id="KW-0808">Transferase</keyword>
<keyword evidence="2" id="KW-0328">Glycosyltransferase</keyword>
<dbReference type="InterPro" id="IPR029044">
    <property type="entry name" value="Nucleotide-diphossugar_trans"/>
</dbReference>
<dbReference type="GO" id="GO:0005886">
    <property type="term" value="C:plasma membrane"/>
    <property type="evidence" value="ECO:0007669"/>
    <property type="project" value="TreeGrafter"/>
</dbReference>
<evidence type="ECO:0000259" key="9">
    <source>
        <dbReference type="Pfam" id="PF00535"/>
    </source>
</evidence>
<dbReference type="PANTHER" id="PTHR48090">
    <property type="entry name" value="UNDECAPRENYL-PHOSPHATE 4-DEOXY-4-FORMAMIDO-L-ARABINOSE TRANSFERASE-RELATED"/>
    <property type="match status" value="1"/>
</dbReference>
<evidence type="ECO:0000313" key="10">
    <source>
        <dbReference type="EMBL" id="PIR97589.1"/>
    </source>
</evidence>
<evidence type="ECO:0000256" key="6">
    <source>
        <dbReference type="ARBA" id="ARBA00022989"/>
    </source>
</evidence>
<feature type="domain" description="Glycosyltransferase 2-like" evidence="9">
    <location>
        <begin position="8"/>
        <end position="137"/>
    </location>
</feature>
<keyword evidence="5" id="KW-0448">Lipopolysaccharide biosynthesis</keyword>
<organism evidence="10 11">
    <name type="scientific">Candidatus Doudnabacteria bacterium CG10_big_fil_rev_8_21_14_0_10_41_10</name>
    <dbReference type="NCBI Taxonomy" id="1974551"/>
    <lineage>
        <taxon>Bacteria</taxon>
        <taxon>Candidatus Doudnaibacteriota</taxon>
    </lineage>
</organism>
<evidence type="ECO:0000256" key="5">
    <source>
        <dbReference type="ARBA" id="ARBA00022985"/>
    </source>
</evidence>
<keyword evidence="4 8" id="KW-0812">Transmembrane</keyword>
<comment type="caution">
    <text evidence="10">The sequence shown here is derived from an EMBL/GenBank/DDBJ whole genome shotgun (WGS) entry which is preliminary data.</text>
</comment>
<gene>
    <name evidence="10" type="ORF">COT91_00355</name>
</gene>
<dbReference type="Gene3D" id="3.90.550.10">
    <property type="entry name" value="Spore Coat Polysaccharide Biosynthesis Protein SpsA, Chain A"/>
    <property type="match status" value="1"/>
</dbReference>